<dbReference type="PANTHER" id="PTHR36302:SF1">
    <property type="entry name" value="COPPER CHAPERONE PCU(A)C"/>
    <property type="match status" value="1"/>
</dbReference>
<accession>A0A246S7I7</accession>
<feature type="signal peptide" evidence="1">
    <location>
        <begin position="1"/>
        <end position="27"/>
    </location>
</feature>
<dbReference type="AlphaFoldDB" id="A0A246S7I7"/>
<dbReference type="InterPro" id="IPR036182">
    <property type="entry name" value="PCuAC_sf"/>
</dbReference>
<evidence type="ECO:0000313" key="3">
    <source>
        <dbReference type="Proteomes" id="UP000197334"/>
    </source>
</evidence>
<gene>
    <name evidence="2" type="ORF">JI62_00680</name>
</gene>
<dbReference type="EMBL" id="JPUA01000001">
    <property type="protein sequence ID" value="OWV31708.1"/>
    <property type="molecule type" value="Genomic_DNA"/>
</dbReference>
<keyword evidence="1" id="KW-0732">Signal</keyword>
<protein>
    <recommendedName>
        <fullName evidence="4">Copper chaperone PCu(A)C</fullName>
    </recommendedName>
</protein>
<dbReference type="Pfam" id="PF04314">
    <property type="entry name" value="PCuAC"/>
    <property type="match status" value="1"/>
</dbReference>
<name>A0A246S7I7_9GAMM</name>
<evidence type="ECO:0008006" key="4">
    <source>
        <dbReference type="Google" id="ProtNLM"/>
    </source>
</evidence>
<sequence>MLKPTAWLGGILLISAMSISMASMAVAHDVKTEALRIAHPFATPTPPGAVNGAAYIDITAFSESVTLIGASSPVSSNVELHDMQMDGDIMQMRHVDEIRIQAGETYTMRPGGGFHLMLLGLNEPLKEGERFPLTLIFAEQGDVEIEVWIQSAQEGSEAADGHHH</sequence>
<dbReference type="InterPro" id="IPR058248">
    <property type="entry name" value="Lxx211020-like"/>
</dbReference>
<feature type="chain" id="PRO_5012241786" description="Copper chaperone PCu(A)C" evidence="1">
    <location>
        <begin position="28"/>
        <end position="164"/>
    </location>
</feature>
<dbReference type="SUPFAM" id="SSF110087">
    <property type="entry name" value="DR1885-like metal-binding protein"/>
    <property type="match status" value="1"/>
</dbReference>
<dbReference type="Proteomes" id="UP000197334">
    <property type="component" value="Unassembled WGS sequence"/>
</dbReference>
<reference evidence="2 3" key="1">
    <citation type="submission" date="2014-08" db="EMBL/GenBank/DDBJ databases">
        <title>Draft genome sequence of a novel L-asparaginase producing marine bacterium, Halomonas campaniensis.</title>
        <authorList>
            <person name="Sundarakrishnan B."/>
            <person name="Moushumi Priya A."/>
            <person name="Raman G."/>
            <person name="Sakthivel N."/>
            <person name="Park S."/>
            <person name="Jayachandran S."/>
        </authorList>
    </citation>
    <scope>NUCLEOTIDE SEQUENCE [LARGE SCALE GENOMIC DNA]</scope>
    <source>
        <strain evidence="2 3">SK03</strain>
    </source>
</reference>
<proteinExistence type="predicted"/>
<keyword evidence="3" id="KW-1185">Reference proteome</keyword>
<dbReference type="OrthoDB" id="9796962at2"/>
<evidence type="ECO:0000256" key="1">
    <source>
        <dbReference type="SAM" id="SignalP"/>
    </source>
</evidence>
<dbReference type="InterPro" id="IPR007410">
    <property type="entry name" value="LpqE-like"/>
</dbReference>
<dbReference type="PANTHER" id="PTHR36302">
    <property type="entry name" value="BLR7088 PROTEIN"/>
    <property type="match status" value="1"/>
</dbReference>
<organism evidence="2 3">
    <name type="scientific">Halomonas campaniensis</name>
    <dbReference type="NCBI Taxonomy" id="213554"/>
    <lineage>
        <taxon>Bacteria</taxon>
        <taxon>Pseudomonadati</taxon>
        <taxon>Pseudomonadota</taxon>
        <taxon>Gammaproteobacteria</taxon>
        <taxon>Oceanospirillales</taxon>
        <taxon>Halomonadaceae</taxon>
        <taxon>Halomonas</taxon>
    </lineage>
</organism>
<comment type="caution">
    <text evidence="2">The sequence shown here is derived from an EMBL/GenBank/DDBJ whole genome shotgun (WGS) entry which is preliminary data.</text>
</comment>
<evidence type="ECO:0000313" key="2">
    <source>
        <dbReference type="EMBL" id="OWV31708.1"/>
    </source>
</evidence>
<dbReference type="RefSeq" id="WP_088698316.1">
    <property type="nucleotide sequence ID" value="NZ_JPUA01000001.1"/>
</dbReference>
<dbReference type="Gene3D" id="2.60.40.1890">
    <property type="entry name" value="PCu(A)C copper chaperone"/>
    <property type="match status" value="1"/>
</dbReference>